<feature type="transmembrane region" description="Helical" evidence="1">
    <location>
        <begin position="108"/>
        <end position="125"/>
    </location>
</feature>
<feature type="transmembrane region" description="Helical" evidence="1">
    <location>
        <begin position="83"/>
        <end position="101"/>
    </location>
</feature>
<reference evidence="2" key="1">
    <citation type="submission" date="2020-08" db="EMBL/GenBank/DDBJ databases">
        <title>Genome public.</title>
        <authorList>
            <person name="Liu C."/>
            <person name="Sun Q."/>
        </authorList>
    </citation>
    <scope>NUCLEOTIDE SEQUENCE</scope>
    <source>
        <strain evidence="2">BX1005</strain>
    </source>
</reference>
<feature type="transmembrane region" description="Helical" evidence="1">
    <location>
        <begin position="357"/>
        <end position="375"/>
    </location>
</feature>
<feature type="transmembrane region" description="Helical" evidence="1">
    <location>
        <begin position="382"/>
        <end position="402"/>
    </location>
</feature>
<feature type="transmembrane region" description="Helical" evidence="1">
    <location>
        <begin position="167"/>
        <end position="192"/>
    </location>
</feature>
<keyword evidence="3" id="KW-1185">Reference proteome</keyword>
<accession>A0A923RSJ1</accession>
<organism evidence="2 3">
    <name type="scientific">Roseburia zhanii</name>
    <dbReference type="NCBI Taxonomy" id="2763064"/>
    <lineage>
        <taxon>Bacteria</taxon>
        <taxon>Bacillati</taxon>
        <taxon>Bacillota</taxon>
        <taxon>Clostridia</taxon>
        <taxon>Lachnospirales</taxon>
        <taxon>Lachnospiraceae</taxon>
        <taxon>Roseburia</taxon>
    </lineage>
</organism>
<name>A0A923RSJ1_9FIRM</name>
<protein>
    <submittedName>
        <fullName evidence="2">Uncharacterized protein</fullName>
    </submittedName>
</protein>
<sequence length="536" mass="62320">MIKDKKLLMIGILLCCMIMVPLFNQGIMCGDELTTRFNAMNGFGFFLKSFMQEQLSKGRALAIVVALPSYLGFLFSGNECFRVVQIISIFLDVFLFSYLVNKLMKDKYFSIFLGVFLVAFLPISFENTAPNAFCTLFNFPFAFLLLSYIFFLDYIDNKNISKIFISMILLFVAEMCYEAFIALTPLYLFILLYRMNIKQEFKKIVVYLSIPFFTSCLYLVTYILCSKIYVSNYAGNQLGISDIKGSIAIIGHLFKAAIPGFFIWGSDKYRFLLKIFWNFSVAEMFRVGILVISFIYVLFNLFGKRKLNKTEMIWKKHIGVIISSIICMILPSLPIAVSEMYQGGVGENGFVALPVTYFSYYFAVLIICYIVWFLLKDNWKIVMAAVCICVILTGIQFSNGVFSQEQNRNFNRLEQMENCLKTDMFKWFGNTEFVSEDMFKTINSMAFYDSYWTQFSAYCGNGAVISNKEVSDKQNRIYYRDNKMYVWYNNELYVFTYDTVMGEDLVIVTDEKCSFQQYKNPIRDHGFNIYHFQNLN</sequence>
<keyword evidence="1" id="KW-1133">Transmembrane helix</keyword>
<evidence type="ECO:0000313" key="2">
    <source>
        <dbReference type="EMBL" id="MBC5712810.1"/>
    </source>
</evidence>
<feature type="transmembrane region" description="Helical" evidence="1">
    <location>
        <begin position="204"/>
        <end position="225"/>
    </location>
</feature>
<gene>
    <name evidence="2" type="ORF">H8S17_01065</name>
</gene>
<keyword evidence="1" id="KW-0812">Transmembrane</keyword>
<feature type="transmembrane region" description="Helical" evidence="1">
    <location>
        <begin position="318"/>
        <end position="337"/>
    </location>
</feature>
<feature type="transmembrane region" description="Helical" evidence="1">
    <location>
        <begin position="7"/>
        <end position="27"/>
    </location>
</feature>
<feature type="transmembrane region" description="Helical" evidence="1">
    <location>
        <begin position="246"/>
        <end position="264"/>
    </location>
</feature>
<keyword evidence="1" id="KW-0472">Membrane</keyword>
<evidence type="ECO:0000313" key="3">
    <source>
        <dbReference type="Proteomes" id="UP000606720"/>
    </source>
</evidence>
<feature type="transmembrane region" description="Helical" evidence="1">
    <location>
        <begin position="284"/>
        <end position="302"/>
    </location>
</feature>
<dbReference type="RefSeq" id="WP_186865860.1">
    <property type="nucleotide sequence ID" value="NZ_JACOPH010000001.1"/>
</dbReference>
<dbReference type="Proteomes" id="UP000606720">
    <property type="component" value="Unassembled WGS sequence"/>
</dbReference>
<comment type="caution">
    <text evidence="2">The sequence shown here is derived from an EMBL/GenBank/DDBJ whole genome shotgun (WGS) entry which is preliminary data.</text>
</comment>
<evidence type="ECO:0000256" key="1">
    <source>
        <dbReference type="SAM" id="Phobius"/>
    </source>
</evidence>
<dbReference type="EMBL" id="JACOPH010000001">
    <property type="protein sequence ID" value="MBC5712810.1"/>
    <property type="molecule type" value="Genomic_DNA"/>
</dbReference>
<feature type="transmembrane region" description="Helical" evidence="1">
    <location>
        <begin position="137"/>
        <end position="155"/>
    </location>
</feature>
<dbReference type="AlphaFoldDB" id="A0A923RSJ1"/>
<proteinExistence type="predicted"/>